<dbReference type="GO" id="GO:0045454">
    <property type="term" value="P:cell redox homeostasis"/>
    <property type="evidence" value="ECO:0007669"/>
    <property type="project" value="TreeGrafter"/>
</dbReference>
<keyword evidence="1" id="KW-0472">Membrane</keyword>
<name>A0A5C1QFQ2_9SPIO</name>
<dbReference type="SUPFAM" id="SSF52833">
    <property type="entry name" value="Thioredoxin-like"/>
    <property type="match status" value="1"/>
</dbReference>
<sequence>MNNILMTVFILILAFFGFQYFMVFKMKLKKGKSAPELSGPYGKAIKNKKTALFYFYSPSCGACKSMTPIVSGYTKNNSRCFKVDISKDMETARAFGVMGTPSTVLVEDGIIKEFIVGPKPASEFTQLLEQTRG</sequence>
<dbReference type="PANTHER" id="PTHR45663">
    <property type="entry name" value="GEO12009P1"/>
    <property type="match status" value="1"/>
</dbReference>
<dbReference type="AlphaFoldDB" id="A0A5C1QFQ2"/>
<keyword evidence="1" id="KW-0812">Transmembrane</keyword>
<dbReference type="Proteomes" id="UP000324209">
    <property type="component" value="Chromosome"/>
</dbReference>
<dbReference type="RefSeq" id="WP_149484967.1">
    <property type="nucleotide sequence ID" value="NZ_CP036150.1"/>
</dbReference>
<dbReference type="Gene3D" id="3.40.30.10">
    <property type="entry name" value="Glutaredoxin"/>
    <property type="match status" value="1"/>
</dbReference>
<organism evidence="3 4">
    <name type="scientific">Oceanispirochaeta crateris</name>
    <dbReference type="NCBI Taxonomy" id="2518645"/>
    <lineage>
        <taxon>Bacteria</taxon>
        <taxon>Pseudomonadati</taxon>
        <taxon>Spirochaetota</taxon>
        <taxon>Spirochaetia</taxon>
        <taxon>Spirochaetales</taxon>
        <taxon>Spirochaetaceae</taxon>
        <taxon>Oceanispirochaeta</taxon>
    </lineage>
</organism>
<dbReference type="GO" id="GO:0005829">
    <property type="term" value="C:cytosol"/>
    <property type="evidence" value="ECO:0007669"/>
    <property type="project" value="TreeGrafter"/>
</dbReference>
<dbReference type="InterPro" id="IPR013766">
    <property type="entry name" value="Thioredoxin_domain"/>
</dbReference>
<reference evidence="3 4" key="1">
    <citation type="submission" date="2019-02" db="EMBL/GenBank/DDBJ databases">
        <title>Complete Genome Sequence and Methylome Analysis of free living Spirochaetas.</title>
        <authorList>
            <person name="Fomenkov A."/>
            <person name="Dubinina G."/>
            <person name="Leshcheva N."/>
            <person name="Mikheeva N."/>
            <person name="Grabovich M."/>
            <person name="Vincze T."/>
            <person name="Roberts R.J."/>
        </authorList>
    </citation>
    <scope>NUCLEOTIDE SEQUENCE [LARGE SCALE GENOMIC DNA]</scope>
    <source>
        <strain evidence="3 4">K2</strain>
    </source>
</reference>
<dbReference type="PROSITE" id="PS51352">
    <property type="entry name" value="THIOREDOXIN_2"/>
    <property type="match status" value="1"/>
</dbReference>
<proteinExistence type="predicted"/>
<keyword evidence="4" id="KW-1185">Reference proteome</keyword>
<dbReference type="GO" id="GO:0015035">
    <property type="term" value="F:protein-disulfide reductase activity"/>
    <property type="evidence" value="ECO:0007669"/>
    <property type="project" value="TreeGrafter"/>
</dbReference>
<dbReference type="PANTHER" id="PTHR45663:SF11">
    <property type="entry name" value="GEO12009P1"/>
    <property type="match status" value="1"/>
</dbReference>
<dbReference type="KEGG" id="ock:EXM22_02325"/>
<keyword evidence="1" id="KW-1133">Transmembrane helix</keyword>
<evidence type="ECO:0000256" key="1">
    <source>
        <dbReference type="SAM" id="Phobius"/>
    </source>
</evidence>
<dbReference type="Pfam" id="PF00085">
    <property type="entry name" value="Thioredoxin"/>
    <property type="match status" value="1"/>
</dbReference>
<feature type="domain" description="Thioredoxin" evidence="2">
    <location>
        <begin position="28"/>
        <end position="133"/>
    </location>
</feature>
<evidence type="ECO:0000259" key="2">
    <source>
        <dbReference type="PROSITE" id="PS51352"/>
    </source>
</evidence>
<gene>
    <name evidence="3" type="ORF">EXM22_02325</name>
</gene>
<feature type="transmembrane region" description="Helical" evidence="1">
    <location>
        <begin position="6"/>
        <end position="24"/>
    </location>
</feature>
<dbReference type="CDD" id="cd02947">
    <property type="entry name" value="TRX_family"/>
    <property type="match status" value="1"/>
</dbReference>
<protein>
    <submittedName>
        <fullName evidence="3">Thioredoxin</fullName>
    </submittedName>
</protein>
<accession>A0A5C1QFQ2</accession>
<evidence type="ECO:0000313" key="4">
    <source>
        <dbReference type="Proteomes" id="UP000324209"/>
    </source>
</evidence>
<dbReference type="InterPro" id="IPR036249">
    <property type="entry name" value="Thioredoxin-like_sf"/>
</dbReference>
<dbReference type="OrthoDB" id="5784238at2"/>
<dbReference type="EMBL" id="CP036150">
    <property type="protein sequence ID" value="QEN06885.1"/>
    <property type="molecule type" value="Genomic_DNA"/>
</dbReference>
<evidence type="ECO:0000313" key="3">
    <source>
        <dbReference type="EMBL" id="QEN06885.1"/>
    </source>
</evidence>